<dbReference type="EMBL" id="PNBA02000009">
    <property type="protein sequence ID" value="KAG6412052.1"/>
    <property type="molecule type" value="Genomic_DNA"/>
</dbReference>
<sequence>MGHRNMFQILDTEGHQGQDLTEQPFLLMGRAVASDSNSLVDPTHPGRNLSINGGTFPPQWTPAAPRARINSSSISPAEFPGLQQQAPGPSRDPFLLQPAGGNFHMVLNNYSRPPPSLSLSGQTVPGVHGGFVNPATMGSSRGPHKRKSPSTPQLHDRGSTSRYYDAGSSSNLLLPADPWQEKQNTGPYHMPREYHPGYRVNGLSIGGEGTHQNVRSRTVVDQEPDLARTHMPSNSMHRSFSNRPADRSTTLDYSRQSSNVSITDWNHCLVSPSGHGGARGVDSSSFGRGLNTLNALNSHANGSVDSGGYNNNAPISQNSYGYLNQPRVEVQTSYDQSSTHTYWASSSGNFYQRQVAVSGEGPAMAADSSPPRHSQAFSTPGFHYSERNGRTSDGYIPVSGESSAPNLAAHEHEAIMAASYSTYYGSRAPYDQHREMRLDTDNMSYEELLALGERIGSVSTGLSDGSVSKCLTQSIYRSSNQSQDGATCVICLEEYMDMDEVGSLKCGHDFHVGCIKKWLSMKNLCPICKQSAVDDNKLSS</sequence>
<dbReference type="EC" id="2.3.2.27" evidence="2"/>
<dbReference type="AlphaFoldDB" id="A0A8X8ZNK7"/>
<feature type="region of interest" description="Disordered" evidence="9">
    <location>
        <begin position="132"/>
        <end position="186"/>
    </location>
</feature>
<feature type="region of interest" description="Disordered" evidence="9">
    <location>
        <begin position="199"/>
        <end position="255"/>
    </location>
</feature>
<evidence type="ECO:0000256" key="4">
    <source>
        <dbReference type="ARBA" id="ARBA00022723"/>
    </source>
</evidence>
<keyword evidence="5 8" id="KW-0863">Zinc-finger</keyword>
<dbReference type="GO" id="GO:0008270">
    <property type="term" value="F:zinc ion binding"/>
    <property type="evidence" value="ECO:0007669"/>
    <property type="project" value="UniProtKB-KW"/>
</dbReference>
<feature type="domain" description="RING-type" evidence="10">
    <location>
        <begin position="488"/>
        <end position="529"/>
    </location>
</feature>
<feature type="compositionally biased region" description="Polar residues" evidence="9">
    <location>
        <begin position="231"/>
        <end position="255"/>
    </location>
</feature>
<dbReference type="InterPro" id="IPR013083">
    <property type="entry name" value="Znf_RING/FYVE/PHD"/>
</dbReference>
<reference evidence="11" key="2">
    <citation type="submission" date="2020-08" db="EMBL/GenBank/DDBJ databases">
        <title>Plant Genome Project.</title>
        <authorList>
            <person name="Zhang R.-G."/>
        </authorList>
    </citation>
    <scope>NUCLEOTIDE SEQUENCE</scope>
    <source>
        <strain evidence="11">Huo1</strain>
        <tissue evidence="11">Leaf</tissue>
    </source>
</reference>
<proteinExistence type="predicted"/>
<dbReference type="Pfam" id="PF13639">
    <property type="entry name" value="zf-RING_2"/>
    <property type="match status" value="1"/>
</dbReference>
<evidence type="ECO:0000256" key="5">
    <source>
        <dbReference type="ARBA" id="ARBA00022771"/>
    </source>
</evidence>
<dbReference type="SMART" id="SM00184">
    <property type="entry name" value="RING"/>
    <property type="match status" value="1"/>
</dbReference>
<dbReference type="CDD" id="cd16469">
    <property type="entry name" value="RING-H2_RNF24-like"/>
    <property type="match status" value="1"/>
</dbReference>
<evidence type="ECO:0000256" key="7">
    <source>
        <dbReference type="ARBA" id="ARBA00022833"/>
    </source>
</evidence>
<evidence type="ECO:0000256" key="2">
    <source>
        <dbReference type="ARBA" id="ARBA00012483"/>
    </source>
</evidence>
<dbReference type="Gene3D" id="3.30.40.10">
    <property type="entry name" value="Zinc/RING finger domain, C3HC4 (zinc finger)"/>
    <property type="match status" value="1"/>
</dbReference>
<keyword evidence="12" id="KW-1185">Reference proteome</keyword>
<dbReference type="OrthoDB" id="8062037at2759"/>
<dbReference type="GO" id="GO:0061630">
    <property type="term" value="F:ubiquitin protein ligase activity"/>
    <property type="evidence" value="ECO:0007669"/>
    <property type="project" value="UniProtKB-EC"/>
</dbReference>
<protein>
    <recommendedName>
        <fullName evidence="2">RING-type E3 ubiquitin transferase</fullName>
        <ecNumber evidence="2">2.3.2.27</ecNumber>
    </recommendedName>
</protein>
<keyword evidence="6" id="KW-0833">Ubl conjugation pathway</keyword>
<keyword evidence="4" id="KW-0479">Metal-binding</keyword>
<dbReference type="SUPFAM" id="SSF57850">
    <property type="entry name" value="RING/U-box"/>
    <property type="match status" value="1"/>
</dbReference>
<reference evidence="11" key="1">
    <citation type="submission" date="2018-01" db="EMBL/GenBank/DDBJ databases">
        <authorList>
            <person name="Mao J.F."/>
        </authorList>
    </citation>
    <scope>NUCLEOTIDE SEQUENCE</scope>
    <source>
        <strain evidence="11">Huo1</strain>
        <tissue evidence="11">Leaf</tissue>
    </source>
</reference>
<keyword evidence="3" id="KW-0808">Transferase</keyword>
<comment type="caution">
    <text evidence="11">The sequence shown here is derived from an EMBL/GenBank/DDBJ whole genome shotgun (WGS) entry which is preliminary data.</text>
</comment>
<evidence type="ECO:0000313" key="11">
    <source>
        <dbReference type="EMBL" id="KAG6412052.1"/>
    </source>
</evidence>
<name>A0A8X8ZNK7_SALSN</name>
<evidence type="ECO:0000259" key="10">
    <source>
        <dbReference type="PROSITE" id="PS50089"/>
    </source>
</evidence>
<evidence type="ECO:0000256" key="8">
    <source>
        <dbReference type="PROSITE-ProRule" id="PRU00175"/>
    </source>
</evidence>
<feature type="region of interest" description="Disordered" evidence="9">
    <location>
        <begin position="361"/>
        <end position="388"/>
    </location>
</feature>
<dbReference type="InterPro" id="IPR045191">
    <property type="entry name" value="MBR1/2-like"/>
</dbReference>
<organism evidence="11">
    <name type="scientific">Salvia splendens</name>
    <name type="common">Scarlet sage</name>
    <dbReference type="NCBI Taxonomy" id="180675"/>
    <lineage>
        <taxon>Eukaryota</taxon>
        <taxon>Viridiplantae</taxon>
        <taxon>Streptophyta</taxon>
        <taxon>Embryophyta</taxon>
        <taxon>Tracheophyta</taxon>
        <taxon>Spermatophyta</taxon>
        <taxon>Magnoliopsida</taxon>
        <taxon>eudicotyledons</taxon>
        <taxon>Gunneridae</taxon>
        <taxon>Pentapetalae</taxon>
        <taxon>asterids</taxon>
        <taxon>lamiids</taxon>
        <taxon>Lamiales</taxon>
        <taxon>Lamiaceae</taxon>
        <taxon>Nepetoideae</taxon>
        <taxon>Mentheae</taxon>
        <taxon>Salviinae</taxon>
        <taxon>Salvia</taxon>
        <taxon>Salvia subgen. Calosphace</taxon>
        <taxon>core Calosphace</taxon>
    </lineage>
</organism>
<evidence type="ECO:0000256" key="9">
    <source>
        <dbReference type="SAM" id="MobiDB-lite"/>
    </source>
</evidence>
<accession>A0A8X8ZNK7</accession>
<gene>
    <name evidence="11" type="ORF">SASPL_124715</name>
</gene>
<dbReference type="PANTHER" id="PTHR22937:SF174">
    <property type="entry name" value="RING-TYPE E3 UBIQUITIN TRANSFERASE"/>
    <property type="match status" value="1"/>
</dbReference>
<dbReference type="InterPro" id="IPR001841">
    <property type="entry name" value="Znf_RING"/>
</dbReference>
<evidence type="ECO:0000256" key="1">
    <source>
        <dbReference type="ARBA" id="ARBA00000900"/>
    </source>
</evidence>
<evidence type="ECO:0000256" key="3">
    <source>
        <dbReference type="ARBA" id="ARBA00022679"/>
    </source>
</evidence>
<evidence type="ECO:0000256" key="6">
    <source>
        <dbReference type="ARBA" id="ARBA00022786"/>
    </source>
</evidence>
<evidence type="ECO:0000313" key="12">
    <source>
        <dbReference type="Proteomes" id="UP000298416"/>
    </source>
</evidence>
<dbReference type="PANTHER" id="PTHR22937">
    <property type="entry name" value="E3 UBIQUITIN-PROTEIN LIGASE RNF165"/>
    <property type="match status" value="1"/>
</dbReference>
<dbReference type="PROSITE" id="PS50089">
    <property type="entry name" value="ZF_RING_2"/>
    <property type="match status" value="1"/>
</dbReference>
<comment type="catalytic activity">
    <reaction evidence="1">
        <text>S-ubiquitinyl-[E2 ubiquitin-conjugating enzyme]-L-cysteine + [acceptor protein]-L-lysine = [E2 ubiquitin-conjugating enzyme]-L-cysteine + N(6)-ubiquitinyl-[acceptor protein]-L-lysine.</text>
        <dbReference type="EC" id="2.3.2.27"/>
    </reaction>
</comment>
<keyword evidence="7" id="KW-0862">Zinc</keyword>
<dbReference type="Proteomes" id="UP000298416">
    <property type="component" value="Unassembled WGS sequence"/>
</dbReference>